<comment type="caution">
    <text evidence="1">The sequence shown here is derived from an EMBL/GenBank/DDBJ whole genome shotgun (WGS) entry which is preliminary data.</text>
</comment>
<sequence length="183" mass="19732">MERSEPVTWDGTSPAVESIRDAVIEHTAAGALRLVLQRLTLHREGRPAGTHEVIDAIVDVGGNLVVMPLAETVRADPASSSALDAGFARLRADLEADLGTTVDSLEVITNADGTRQVRFVLSVDVSPEEVTGRPPHPAVHDGRHHISHHAPALDDLRDRMAGPPPGLLQRLRDRLAGLRRTSR</sequence>
<reference evidence="1" key="2">
    <citation type="submission" date="2021-09" db="EMBL/GenBank/DDBJ databases">
        <authorList>
            <person name="Gilroy R."/>
        </authorList>
    </citation>
    <scope>NUCLEOTIDE SEQUENCE</scope>
    <source>
        <strain evidence="1">ChiGjej5B5-22894</strain>
    </source>
</reference>
<reference evidence="1" key="1">
    <citation type="journal article" date="2021" name="PeerJ">
        <title>Extensive microbial diversity within the chicken gut microbiome revealed by metagenomics and culture.</title>
        <authorList>
            <person name="Gilroy R."/>
            <person name="Ravi A."/>
            <person name="Getino M."/>
            <person name="Pursley I."/>
            <person name="Horton D.L."/>
            <person name="Alikhan N.F."/>
            <person name="Baker D."/>
            <person name="Gharbi K."/>
            <person name="Hall N."/>
            <person name="Watson M."/>
            <person name="Adriaenssens E.M."/>
            <person name="Foster-Nyarko E."/>
            <person name="Jarju S."/>
            <person name="Secka A."/>
            <person name="Antonio M."/>
            <person name="Oren A."/>
            <person name="Chaudhuri R.R."/>
            <person name="La Ragione R."/>
            <person name="Hildebrand F."/>
            <person name="Pallen M.J."/>
        </authorList>
    </citation>
    <scope>NUCLEOTIDE SEQUENCE</scope>
    <source>
        <strain evidence="1">ChiGjej5B5-22894</strain>
    </source>
</reference>
<accession>A0A921MUP2</accession>
<gene>
    <name evidence="1" type="ORF">K8V81_03135</name>
</gene>
<evidence type="ECO:0000313" key="1">
    <source>
        <dbReference type="EMBL" id="HJG90700.1"/>
    </source>
</evidence>
<protein>
    <submittedName>
        <fullName evidence="1">Uncharacterized protein</fullName>
    </submittedName>
</protein>
<evidence type="ECO:0000313" key="2">
    <source>
        <dbReference type="Proteomes" id="UP000742460"/>
    </source>
</evidence>
<dbReference type="AlphaFoldDB" id="A0A921MUP2"/>
<name>A0A921MUP2_9MICO</name>
<proteinExistence type="predicted"/>
<dbReference type="EMBL" id="DYUE01000083">
    <property type="protein sequence ID" value="HJG90700.1"/>
    <property type="molecule type" value="Genomic_DNA"/>
</dbReference>
<dbReference type="Proteomes" id="UP000742460">
    <property type="component" value="Unassembled WGS sequence"/>
</dbReference>
<organism evidence="1 2">
    <name type="scientific">Brachybacterium massiliense</name>
    <dbReference type="NCBI Taxonomy" id="1755098"/>
    <lineage>
        <taxon>Bacteria</taxon>
        <taxon>Bacillati</taxon>
        <taxon>Actinomycetota</taxon>
        <taxon>Actinomycetes</taxon>
        <taxon>Micrococcales</taxon>
        <taxon>Dermabacteraceae</taxon>
        <taxon>Brachybacterium</taxon>
    </lineage>
</organism>